<keyword evidence="1" id="KW-1133">Transmembrane helix</keyword>
<dbReference type="RefSeq" id="WP_203629656.1">
    <property type="nucleotide sequence ID" value="NZ_BNJR01000010.1"/>
</dbReference>
<name>A0ABQ3VZI8_9LACO</name>
<keyword evidence="3" id="KW-1185">Reference proteome</keyword>
<organism evidence="2 3">
    <name type="scientific">Lentilactobacillus fungorum</name>
    <dbReference type="NCBI Taxonomy" id="2201250"/>
    <lineage>
        <taxon>Bacteria</taxon>
        <taxon>Bacillati</taxon>
        <taxon>Bacillota</taxon>
        <taxon>Bacilli</taxon>
        <taxon>Lactobacillales</taxon>
        <taxon>Lactobacillaceae</taxon>
        <taxon>Lentilactobacillus</taxon>
    </lineage>
</organism>
<gene>
    <name evidence="2" type="ORF">YK48G_10460</name>
</gene>
<comment type="caution">
    <text evidence="2">The sequence shown here is derived from an EMBL/GenBank/DDBJ whole genome shotgun (WGS) entry which is preliminary data.</text>
</comment>
<evidence type="ECO:0000256" key="1">
    <source>
        <dbReference type="SAM" id="Phobius"/>
    </source>
</evidence>
<proteinExistence type="predicted"/>
<keyword evidence="1" id="KW-0812">Transmembrane</keyword>
<keyword evidence="1" id="KW-0472">Membrane</keyword>
<evidence type="ECO:0000313" key="3">
    <source>
        <dbReference type="Proteomes" id="UP000604765"/>
    </source>
</evidence>
<feature type="transmembrane region" description="Helical" evidence="1">
    <location>
        <begin position="29"/>
        <end position="49"/>
    </location>
</feature>
<sequence length="53" mass="5450">MLAIGLSIVALVGLWFVIAKLTGHRLGKGAVLAVVVALGLIGISLITFFSMPT</sequence>
<evidence type="ECO:0000313" key="2">
    <source>
        <dbReference type="EMBL" id="GHP13621.1"/>
    </source>
</evidence>
<dbReference type="EMBL" id="BNJR01000010">
    <property type="protein sequence ID" value="GHP13621.1"/>
    <property type="molecule type" value="Genomic_DNA"/>
</dbReference>
<protein>
    <submittedName>
        <fullName evidence="2">Uncharacterized protein</fullName>
    </submittedName>
</protein>
<reference evidence="2 3" key="1">
    <citation type="journal article" date="2021" name="Int. J. Syst. Evol. Microbiol.">
        <title>Lentilactobacillus fungorum sp. nov., isolated from spent mushroom substrates.</title>
        <authorList>
            <person name="Tohno M."/>
            <person name="Tanizawa Y."/>
            <person name="Kojima Y."/>
            <person name="Sakamoto M."/>
            <person name="Ohkuma M."/>
            <person name="Kobayashi H."/>
        </authorList>
    </citation>
    <scope>NUCLEOTIDE SEQUENCE [LARGE SCALE GENOMIC DNA]</scope>
    <source>
        <strain evidence="2 3">YK48G</strain>
    </source>
</reference>
<dbReference type="Proteomes" id="UP000604765">
    <property type="component" value="Unassembled WGS sequence"/>
</dbReference>
<accession>A0ABQ3VZI8</accession>